<evidence type="ECO:0000313" key="3">
    <source>
        <dbReference type="Proteomes" id="UP001242368"/>
    </source>
</evidence>
<proteinExistence type="predicted"/>
<protein>
    <recommendedName>
        <fullName evidence="4">NADH dehydrogenase subunit 6</fullName>
    </recommendedName>
</protein>
<gene>
    <name evidence="2" type="ORF">QW060_10640</name>
</gene>
<evidence type="ECO:0008006" key="4">
    <source>
        <dbReference type="Google" id="ProtNLM"/>
    </source>
</evidence>
<feature type="transmembrane region" description="Helical" evidence="1">
    <location>
        <begin position="116"/>
        <end position="146"/>
    </location>
</feature>
<dbReference type="Proteomes" id="UP001242368">
    <property type="component" value="Unassembled WGS sequence"/>
</dbReference>
<feature type="transmembrane region" description="Helical" evidence="1">
    <location>
        <begin position="79"/>
        <end position="96"/>
    </location>
</feature>
<dbReference type="RefSeq" id="WP_290363562.1">
    <property type="nucleotide sequence ID" value="NZ_JAUFQU010000001.1"/>
</dbReference>
<name>A0ABT8CWR1_9FLAO</name>
<evidence type="ECO:0000256" key="1">
    <source>
        <dbReference type="SAM" id="Phobius"/>
    </source>
</evidence>
<evidence type="ECO:0000313" key="2">
    <source>
        <dbReference type="EMBL" id="MDN3707590.1"/>
    </source>
</evidence>
<keyword evidence="1" id="KW-0472">Membrane</keyword>
<organism evidence="2 3">
    <name type="scientific">Paenimyroides ceti</name>
    <dbReference type="NCBI Taxonomy" id="395087"/>
    <lineage>
        <taxon>Bacteria</taxon>
        <taxon>Pseudomonadati</taxon>
        <taxon>Bacteroidota</taxon>
        <taxon>Flavobacteriia</taxon>
        <taxon>Flavobacteriales</taxon>
        <taxon>Flavobacteriaceae</taxon>
        <taxon>Paenimyroides</taxon>
    </lineage>
</organism>
<keyword evidence="3" id="KW-1185">Reference proteome</keyword>
<feature type="transmembrane region" description="Helical" evidence="1">
    <location>
        <begin position="53"/>
        <end position="72"/>
    </location>
</feature>
<reference evidence="3" key="1">
    <citation type="journal article" date="2019" name="Int. J. Syst. Evol. Microbiol.">
        <title>The Global Catalogue of Microorganisms (GCM) 10K type strain sequencing project: providing services to taxonomists for standard genome sequencing and annotation.</title>
        <authorList>
            <consortium name="The Broad Institute Genomics Platform"/>
            <consortium name="The Broad Institute Genome Sequencing Center for Infectious Disease"/>
            <person name="Wu L."/>
            <person name="Ma J."/>
        </authorList>
    </citation>
    <scope>NUCLEOTIDE SEQUENCE [LARGE SCALE GENOMIC DNA]</scope>
    <source>
        <strain evidence="3">CECT 7184</strain>
    </source>
</reference>
<comment type="caution">
    <text evidence="2">The sequence shown here is derived from an EMBL/GenBank/DDBJ whole genome shotgun (WGS) entry which is preliminary data.</text>
</comment>
<keyword evidence="1" id="KW-0812">Transmembrane</keyword>
<sequence length="154" mass="17891">MKLITGISKLIIGGLVFFLLNNLVANLLSLLLFNHYEILLYGFNCGVATPVVIKTYLFMVLFTLFKIAILGFSISKYPLLRYYVFWDVFFVIVYLSDKILPLNRPLTGYYISNKPFLMLSNLLFNSYLLAVFYGILIGFIYIYLYLKKHKNHAI</sequence>
<keyword evidence="1" id="KW-1133">Transmembrane helix</keyword>
<accession>A0ABT8CWR1</accession>
<dbReference type="EMBL" id="JAUFQU010000001">
    <property type="protein sequence ID" value="MDN3707590.1"/>
    <property type="molecule type" value="Genomic_DNA"/>
</dbReference>
<feature type="transmembrane region" description="Helical" evidence="1">
    <location>
        <begin position="12"/>
        <end position="33"/>
    </location>
</feature>